<reference evidence="11 12" key="1">
    <citation type="journal article" date="2019" name="Plant Biotechnol. J.">
        <title>The red bayberry genome and genetic basis of sex determination.</title>
        <authorList>
            <person name="Jia H.M."/>
            <person name="Jia H.J."/>
            <person name="Cai Q.L."/>
            <person name="Wang Y."/>
            <person name="Zhao H.B."/>
            <person name="Yang W.F."/>
            <person name="Wang G.Y."/>
            <person name="Li Y.H."/>
            <person name="Zhan D.L."/>
            <person name="Shen Y.T."/>
            <person name="Niu Q.F."/>
            <person name="Chang L."/>
            <person name="Qiu J."/>
            <person name="Zhao L."/>
            <person name="Xie H.B."/>
            <person name="Fu W.Y."/>
            <person name="Jin J."/>
            <person name="Li X.W."/>
            <person name="Jiao Y."/>
            <person name="Zhou C.C."/>
            <person name="Tu T."/>
            <person name="Chai C.Y."/>
            <person name="Gao J.L."/>
            <person name="Fan L.J."/>
            <person name="van de Weg E."/>
            <person name="Wang J.Y."/>
            <person name="Gao Z.S."/>
        </authorList>
    </citation>
    <scope>NUCLEOTIDE SEQUENCE [LARGE SCALE GENOMIC DNA]</scope>
    <source>
        <tissue evidence="11">Leaves</tissue>
    </source>
</reference>
<dbReference type="Proteomes" id="UP000516437">
    <property type="component" value="Chromosome 6"/>
</dbReference>
<comment type="caution">
    <text evidence="11">The sequence shown here is derived from an EMBL/GenBank/DDBJ whole genome shotgun (WGS) entry which is preliminary data.</text>
</comment>
<dbReference type="PANTHER" id="PTHR35293:SF10">
    <property type="entry name" value="EGG CELL-SECRETED PROTEIN 1.2-RELATED"/>
    <property type="match status" value="1"/>
</dbReference>
<accession>A0A6A1VDR1</accession>
<dbReference type="PANTHER" id="PTHR35293">
    <property type="entry name" value="EGG CELL-SECRETED PROTEIN 1.5"/>
    <property type="match status" value="1"/>
</dbReference>
<comment type="function">
    <text evidence="7">Involved in the regulation of gamete interactions during the double fertilization and to prevent multiple-pollen tube attraction; mediates the redistribution of the gamete fusogen HAP2/GCS1 to the cell surface after secretion upon sperm arrival.</text>
</comment>
<keyword evidence="4 9" id="KW-0732">Signal</keyword>
<dbReference type="InterPro" id="IPR044711">
    <property type="entry name" value="EC11-15"/>
</dbReference>
<feature type="domain" description="Prolamin-like" evidence="10">
    <location>
        <begin position="46"/>
        <end position="108"/>
    </location>
</feature>
<evidence type="ECO:0000256" key="2">
    <source>
        <dbReference type="ARBA" id="ARBA00004613"/>
    </source>
</evidence>
<evidence type="ECO:0000256" key="1">
    <source>
        <dbReference type="ARBA" id="ARBA00004541"/>
    </source>
</evidence>
<feature type="chain" id="PRO_5025346745" evidence="9">
    <location>
        <begin position="22"/>
        <end position="125"/>
    </location>
</feature>
<evidence type="ECO:0000256" key="5">
    <source>
        <dbReference type="ARBA" id="ARBA00023279"/>
    </source>
</evidence>
<evidence type="ECO:0000256" key="6">
    <source>
        <dbReference type="ARBA" id="ARBA00023329"/>
    </source>
</evidence>
<proteinExistence type="inferred from homology"/>
<dbReference type="InterPro" id="IPR008502">
    <property type="entry name" value="Prolamin-like"/>
</dbReference>
<evidence type="ECO:0000256" key="7">
    <source>
        <dbReference type="ARBA" id="ARBA00034457"/>
    </source>
</evidence>
<gene>
    <name evidence="11" type="ORF">CJ030_MR6G009095</name>
</gene>
<dbReference type="GO" id="GO:0005576">
    <property type="term" value="C:extracellular region"/>
    <property type="evidence" value="ECO:0007669"/>
    <property type="project" value="UniProtKB-SubCell"/>
</dbReference>
<dbReference type="EMBL" id="RXIC02000024">
    <property type="protein sequence ID" value="KAB1210655.1"/>
    <property type="molecule type" value="Genomic_DNA"/>
</dbReference>
<evidence type="ECO:0000313" key="12">
    <source>
        <dbReference type="Proteomes" id="UP000516437"/>
    </source>
</evidence>
<dbReference type="AlphaFoldDB" id="A0A6A1VDR1"/>
<feature type="signal peptide" evidence="9">
    <location>
        <begin position="1"/>
        <end position="21"/>
    </location>
</feature>
<organism evidence="11 12">
    <name type="scientific">Morella rubra</name>
    <name type="common">Chinese bayberry</name>
    <dbReference type="NCBI Taxonomy" id="262757"/>
    <lineage>
        <taxon>Eukaryota</taxon>
        <taxon>Viridiplantae</taxon>
        <taxon>Streptophyta</taxon>
        <taxon>Embryophyta</taxon>
        <taxon>Tracheophyta</taxon>
        <taxon>Spermatophyta</taxon>
        <taxon>Magnoliopsida</taxon>
        <taxon>eudicotyledons</taxon>
        <taxon>Gunneridae</taxon>
        <taxon>Pentapetalae</taxon>
        <taxon>rosids</taxon>
        <taxon>fabids</taxon>
        <taxon>Fagales</taxon>
        <taxon>Myricaceae</taxon>
        <taxon>Morella</taxon>
    </lineage>
</organism>
<evidence type="ECO:0000256" key="4">
    <source>
        <dbReference type="ARBA" id="ARBA00022729"/>
    </source>
</evidence>
<evidence type="ECO:0000259" key="10">
    <source>
        <dbReference type="Pfam" id="PF05617"/>
    </source>
</evidence>
<sequence length="125" mass="13039">MAVKFVFLLLILACLSANAAAMSDLDVQPGYEVVSKFEISGDQVHCLNSLAEMKSCSTEMVGLLLKKQANLGVGCCLSVSSITEKCSPATLTSFGFTKEVHSTLLDHCNKLAASSPAPAPLAGSD</sequence>
<dbReference type="GO" id="GO:0031410">
    <property type="term" value="C:cytoplasmic vesicle"/>
    <property type="evidence" value="ECO:0007669"/>
    <property type="project" value="UniProtKB-SubCell"/>
</dbReference>
<dbReference type="GO" id="GO:0080155">
    <property type="term" value="P:regulation of double fertilization forming a zygote and endosperm"/>
    <property type="evidence" value="ECO:0007669"/>
    <property type="project" value="UniProtKB-ARBA"/>
</dbReference>
<dbReference type="OrthoDB" id="1495705at2759"/>
<comment type="subcellular location">
    <subcellularLocation>
        <location evidence="1">Cytoplasmic vesicle</location>
    </subcellularLocation>
    <subcellularLocation>
        <location evidence="2">Secreted</location>
    </subcellularLocation>
</comment>
<evidence type="ECO:0000256" key="9">
    <source>
        <dbReference type="SAM" id="SignalP"/>
    </source>
</evidence>
<keyword evidence="6" id="KW-0968">Cytoplasmic vesicle</keyword>
<name>A0A6A1VDR1_9ROSI</name>
<evidence type="ECO:0000256" key="3">
    <source>
        <dbReference type="ARBA" id="ARBA00022525"/>
    </source>
</evidence>
<evidence type="ECO:0000313" key="11">
    <source>
        <dbReference type="EMBL" id="KAB1210655.1"/>
    </source>
</evidence>
<keyword evidence="5" id="KW-0278">Fertilization</keyword>
<dbReference type="GO" id="GO:0009567">
    <property type="term" value="P:double fertilization forming a zygote and endosperm"/>
    <property type="evidence" value="ECO:0007669"/>
    <property type="project" value="InterPro"/>
</dbReference>
<keyword evidence="12" id="KW-1185">Reference proteome</keyword>
<evidence type="ECO:0000256" key="8">
    <source>
        <dbReference type="ARBA" id="ARBA00034484"/>
    </source>
</evidence>
<keyword evidence="3" id="KW-0964">Secreted</keyword>
<comment type="similarity">
    <text evidence="8">Belongs to the plant egg cell-secreted peptide family.</text>
</comment>
<dbReference type="Pfam" id="PF05617">
    <property type="entry name" value="Prolamin_like"/>
    <property type="match status" value="1"/>
</dbReference>
<protein>
    <submittedName>
        <fullName evidence="11">Egg cell-secreted protein 1.4</fullName>
    </submittedName>
</protein>
<dbReference type="GO" id="GO:2000008">
    <property type="term" value="P:regulation of protein localization to cell surface"/>
    <property type="evidence" value="ECO:0007669"/>
    <property type="project" value="UniProtKB-ARBA"/>
</dbReference>